<dbReference type="SUPFAM" id="SSF102712">
    <property type="entry name" value="JAB1/MPN domain"/>
    <property type="match status" value="1"/>
</dbReference>
<proteinExistence type="predicted"/>
<comment type="caution">
    <text evidence="1">The sequence shown here is derived from an EMBL/GenBank/DDBJ whole genome shotgun (WGS) entry which is preliminary data.</text>
</comment>
<name>A0A317FHW7_9PROT</name>
<dbReference type="EMBL" id="QGNA01000002">
    <property type="protein sequence ID" value="PWS37136.1"/>
    <property type="molecule type" value="Genomic_DNA"/>
</dbReference>
<keyword evidence="2" id="KW-1185">Reference proteome</keyword>
<dbReference type="AlphaFoldDB" id="A0A317FHW7"/>
<gene>
    <name evidence="1" type="ORF">DFH01_09720</name>
</gene>
<organism evidence="1 2">
    <name type="scientific">Falsiroseomonas bella</name>
    <dbReference type="NCBI Taxonomy" id="2184016"/>
    <lineage>
        <taxon>Bacteria</taxon>
        <taxon>Pseudomonadati</taxon>
        <taxon>Pseudomonadota</taxon>
        <taxon>Alphaproteobacteria</taxon>
        <taxon>Acetobacterales</taxon>
        <taxon>Roseomonadaceae</taxon>
        <taxon>Falsiroseomonas</taxon>
    </lineage>
</organism>
<evidence type="ECO:0000313" key="2">
    <source>
        <dbReference type="Proteomes" id="UP000245765"/>
    </source>
</evidence>
<reference evidence="2" key="1">
    <citation type="submission" date="2018-05" db="EMBL/GenBank/DDBJ databases">
        <authorList>
            <person name="Du Z."/>
            <person name="Wang X."/>
        </authorList>
    </citation>
    <scope>NUCLEOTIDE SEQUENCE [LARGE SCALE GENOMIC DNA]</scope>
    <source>
        <strain evidence="2">CQN31</strain>
    </source>
</reference>
<sequence>MAELDRRGRRRHEAGVFLLGDDVGGSRVVRDAIFYDQLDPKAYDTGICVLHGAAFAQLWNVCRKRGLTVVADAHTHGGDARQSGSDRKNPMVARPGHIAVIVPDFARGPVLPERLGLYRYLGDHRWTEHGGRRWRRFLSLREVRR</sequence>
<accession>A0A317FHW7</accession>
<protein>
    <submittedName>
        <fullName evidence="1">Uncharacterized protein</fullName>
    </submittedName>
</protein>
<dbReference type="Proteomes" id="UP000245765">
    <property type="component" value="Unassembled WGS sequence"/>
</dbReference>
<evidence type="ECO:0000313" key="1">
    <source>
        <dbReference type="EMBL" id="PWS37136.1"/>
    </source>
</evidence>